<dbReference type="GO" id="GO:0005829">
    <property type="term" value="C:cytosol"/>
    <property type="evidence" value="ECO:0007669"/>
    <property type="project" value="TreeGrafter"/>
</dbReference>
<feature type="domain" description="Luciferase-like" evidence="2">
    <location>
        <begin position="174"/>
        <end position="347"/>
    </location>
</feature>
<dbReference type="Gene3D" id="3.20.20.30">
    <property type="entry name" value="Luciferase-like domain"/>
    <property type="match status" value="1"/>
</dbReference>
<evidence type="ECO:0000313" key="3">
    <source>
        <dbReference type="EMBL" id="QIS19424.1"/>
    </source>
</evidence>
<sequence>MTVPLSVLDLSPISAGSTAQQALRNTIDLARHAERWGYHRYWLAEHHFAAVAGSAPATLIGLVAAATARIRVGSAAMQMGHHTSASVVEAFGTVDALHPGRLDLGLGRSGHRRARYAAPADPKGSRPEPDSTAGHAVIRDGVVVPPPFDWNRIVDRSKSRAALAALQQRGAQPPDFAEQVDEVCALLNGTFTGADGIALHAVPGEGAQVQLWLVGSSAGESAEIAGRHGLPFAAAYHIAPGTALDAVAAYRAAFRPSHHLSRPYVVVSADVVVAVDDTTARHLASTYGHWVYSIRSGSGAADYLDPDTAAPLTPEQLRLVEDRLATQFVGAPTTVVDRLRALQQATAADELLITTITHRHEDRLKSHRLLSEAWRSAPVPTSPIHIRAPARSESR</sequence>
<dbReference type="Proteomes" id="UP000500953">
    <property type="component" value="Chromosome"/>
</dbReference>
<dbReference type="InterPro" id="IPR011251">
    <property type="entry name" value="Luciferase-like_dom"/>
</dbReference>
<name>A0A6G9Z1U0_9NOCA</name>
<dbReference type="SUPFAM" id="SSF51679">
    <property type="entry name" value="Bacterial luciferase-like"/>
    <property type="match status" value="1"/>
</dbReference>
<evidence type="ECO:0000256" key="1">
    <source>
        <dbReference type="SAM" id="MobiDB-lite"/>
    </source>
</evidence>
<gene>
    <name evidence="3" type="ORF">F6W96_15175</name>
</gene>
<dbReference type="InterPro" id="IPR050766">
    <property type="entry name" value="Bact_Lucif_Oxidored"/>
</dbReference>
<proteinExistence type="predicted"/>
<protein>
    <submittedName>
        <fullName evidence="3">LLM class flavin-dependent oxidoreductase</fullName>
    </submittedName>
</protein>
<dbReference type="EMBL" id="CP046173">
    <property type="protein sequence ID" value="QIS19424.1"/>
    <property type="molecule type" value="Genomic_DNA"/>
</dbReference>
<dbReference type="PANTHER" id="PTHR30137">
    <property type="entry name" value="LUCIFERASE-LIKE MONOOXYGENASE"/>
    <property type="match status" value="1"/>
</dbReference>
<dbReference type="InterPro" id="IPR036661">
    <property type="entry name" value="Luciferase-like_sf"/>
</dbReference>
<dbReference type="GO" id="GO:0016705">
    <property type="term" value="F:oxidoreductase activity, acting on paired donors, with incorporation or reduction of molecular oxygen"/>
    <property type="evidence" value="ECO:0007669"/>
    <property type="project" value="InterPro"/>
</dbReference>
<feature type="region of interest" description="Disordered" evidence="1">
    <location>
        <begin position="113"/>
        <end position="138"/>
    </location>
</feature>
<feature type="domain" description="Luciferase-like" evidence="2">
    <location>
        <begin position="6"/>
        <end position="112"/>
    </location>
</feature>
<dbReference type="Pfam" id="PF00296">
    <property type="entry name" value="Bac_luciferase"/>
    <property type="match status" value="2"/>
</dbReference>
<dbReference type="PANTHER" id="PTHR30137:SF6">
    <property type="entry name" value="LUCIFERASE-LIKE MONOOXYGENASE"/>
    <property type="match status" value="1"/>
</dbReference>
<reference evidence="3 4" key="1">
    <citation type="journal article" date="2019" name="ACS Chem. Biol.">
        <title>Identification and Mobilization of a Cryptic Antibiotic Biosynthesis Gene Locus from a Human-Pathogenic Nocardia Isolate.</title>
        <authorList>
            <person name="Herisse M."/>
            <person name="Ishida K."/>
            <person name="Porter J.L."/>
            <person name="Howden B."/>
            <person name="Hertweck C."/>
            <person name="Stinear T.P."/>
            <person name="Pidot S.J."/>
        </authorList>
    </citation>
    <scope>NUCLEOTIDE SEQUENCE [LARGE SCALE GENOMIC DNA]</scope>
    <source>
        <strain evidence="3 4">AUSMDU00012715</strain>
    </source>
</reference>
<dbReference type="AlphaFoldDB" id="A0A6G9Z1U0"/>
<evidence type="ECO:0000259" key="2">
    <source>
        <dbReference type="Pfam" id="PF00296"/>
    </source>
</evidence>
<accession>A0A6G9Z1U0</accession>
<dbReference type="CDD" id="cd00347">
    <property type="entry name" value="Flavin_utilizing_monoxygenases"/>
    <property type="match status" value="1"/>
</dbReference>
<evidence type="ECO:0000313" key="4">
    <source>
        <dbReference type="Proteomes" id="UP000500953"/>
    </source>
</evidence>
<dbReference type="RefSeq" id="WP_167486710.1">
    <property type="nucleotide sequence ID" value="NZ_CP046173.1"/>
</dbReference>
<organism evidence="3 4">
    <name type="scientific">Nocardia terpenica</name>
    <dbReference type="NCBI Taxonomy" id="455432"/>
    <lineage>
        <taxon>Bacteria</taxon>
        <taxon>Bacillati</taxon>
        <taxon>Actinomycetota</taxon>
        <taxon>Actinomycetes</taxon>
        <taxon>Mycobacteriales</taxon>
        <taxon>Nocardiaceae</taxon>
        <taxon>Nocardia</taxon>
    </lineage>
</organism>